<organism evidence="1">
    <name type="scientific">Hexamita inflata</name>
    <dbReference type="NCBI Taxonomy" id="28002"/>
    <lineage>
        <taxon>Eukaryota</taxon>
        <taxon>Metamonada</taxon>
        <taxon>Diplomonadida</taxon>
        <taxon>Hexamitidae</taxon>
        <taxon>Hexamitinae</taxon>
        <taxon>Hexamita</taxon>
    </lineage>
</organism>
<reference evidence="1" key="1">
    <citation type="submission" date="2023-06" db="EMBL/GenBank/DDBJ databases">
        <authorList>
            <person name="Kurt Z."/>
        </authorList>
    </citation>
    <scope>NUCLEOTIDE SEQUENCE</scope>
</reference>
<evidence type="ECO:0000313" key="3">
    <source>
        <dbReference type="Proteomes" id="UP001642409"/>
    </source>
</evidence>
<comment type="caution">
    <text evidence="1">The sequence shown here is derived from an EMBL/GenBank/DDBJ whole genome shotgun (WGS) entry which is preliminary data.</text>
</comment>
<keyword evidence="3" id="KW-1185">Reference proteome</keyword>
<protein>
    <submittedName>
        <fullName evidence="2">Hypothetical_protein</fullName>
    </submittedName>
</protein>
<evidence type="ECO:0000313" key="1">
    <source>
        <dbReference type="EMBL" id="CAI9955097.1"/>
    </source>
</evidence>
<dbReference type="AlphaFoldDB" id="A0AA86QK09"/>
<reference evidence="2 3" key="2">
    <citation type="submission" date="2024-07" db="EMBL/GenBank/DDBJ databases">
        <authorList>
            <person name="Akdeniz Z."/>
        </authorList>
    </citation>
    <scope>NUCLEOTIDE SEQUENCE [LARGE SCALE GENOMIC DNA]</scope>
</reference>
<name>A0AA86QK09_9EUKA</name>
<proteinExistence type="predicted"/>
<sequence length="108" mass="12368">MKFFVKQQTEYSAYSHVNKPKILLPENEYLILTVQQALRLVPNQIDVQNSFQRIHTASKLNDSQGQKTLGLVLNNNLAILERFSFVNLSLLQSQSGTSSGTRSYQKYF</sequence>
<dbReference type="EMBL" id="CAXDID020000386">
    <property type="protein sequence ID" value="CAL6085410.1"/>
    <property type="molecule type" value="Genomic_DNA"/>
</dbReference>
<evidence type="ECO:0000313" key="2">
    <source>
        <dbReference type="EMBL" id="CAL6085410.1"/>
    </source>
</evidence>
<accession>A0AA86QK09</accession>
<dbReference type="Proteomes" id="UP001642409">
    <property type="component" value="Unassembled WGS sequence"/>
</dbReference>
<dbReference type="EMBL" id="CATOUU010000856">
    <property type="protein sequence ID" value="CAI9955097.1"/>
    <property type="molecule type" value="Genomic_DNA"/>
</dbReference>
<gene>
    <name evidence="1" type="ORF">HINF_LOCUS42742</name>
    <name evidence="2" type="ORF">HINF_LOCUS62667</name>
</gene>